<reference evidence="1 2" key="1">
    <citation type="submission" date="2013-03" db="EMBL/GenBank/DDBJ databases">
        <title>The Genome Sequence of Capronia epimyces CBS 606.96.</title>
        <authorList>
            <consortium name="The Broad Institute Genomics Platform"/>
            <person name="Cuomo C."/>
            <person name="de Hoog S."/>
            <person name="Gorbushina A."/>
            <person name="Walker B."/>
            <person name="Young S.K."/>
            <person name="Zeng Q."/>
            <person name="Gargeya S."/>
            <person name="Fitzgerald M."/>
            <person name="Haas B."/>
            <person name="Abouelleil A."/>
            <person name="Allen A.W."/>
            <person name="Alvarado L."/>
            <person name="Arachchi H.M."/>
            <person name="Berlin A.M."/>
            <person name="Chapman S.B."/>
            <person name="Gainer-Dewar J."/>
            <person name="Goldberg J."/>
            <person name="Griggs A."/>
            <person name="Gujja S."/>
            <person name="Hansen M."/>
            <person name="Howarth C."/>
            <person name="Imamovic A."/>
            <person name="Ireland A."/>
            <person name="Larimer J."/>
            <person name="McCowan C."/>
            <person name="Murphy C."/>
            <person name="Pearson M."/>
            <person name="Poon T.W."/>
            <person name="Priest M."/>
            <person name="Roberts A."/>
            <person name="Saif S."/>
            <person name="Shea T."/>
            <person name="Sisk P."/>
            <person name="Sykes S."/>
            <person name="Wortman J."/>
            <person name="Nusbaum C."/>
            <person name="Birren B."/>
        </authorList>
    </citation>
    <scope>NUCLEOTIDE SEQUENCE [LARGE SCALE GENOMIC DNA]</scope>
    <source>
        <strain evidence="1 2">CBS 606.96</strain>
    </source>
</reference>
<proteinExistence type="predicted"/>
<dbReference type="OrthoDB" id="5030973at2759"/>
<keyword evidence="2" id="KW-1185">Reference proteome</keyword>
<organism evidence="1 2">
    <name type="scientific">Capronia epimyces CBS 606.96</name>
    <dbReference type="NCBI Taxonomy" id="1182542"/>
    <lineage>
        <taxon>Eukaryota</taxon>
        <taxon>Fungi</taxon>
        <taxon>Dikarya</taxon>
        <taxon>Ascomycota</taxon>
        <taxon>Pezizomycotina</taxon>
        <taxon>Eurotiomycetes</taxon>
        <taxon>Chaetothyriomycetidae</taxon>
        <taxon>Chaetothyriales</taxon>
        <taxon>Herpotrichiellaceae</taxon>
        <taxon>Capronia</taxon>
    </lineage>
</organism>
<dbReference type="RefSeq" id="XP_007732188.1">
    <property type="nucleotide sequence ID" value="XM_007733998.1"/>
</dbReference>
<evidence type="ECO:0000313" key="1">
    <source>
        <dbReference type="EMBL" id="EXJ86909.1"/>
    </source>
</evidence>
<comment type="caution">
    <text evidence="1">The sequence shown here is derived from an EMBL/GenBank/DDBJ whole genome shotgun (WGS) entry which is preliminary data.</text>
</comment>
<evidence type="ECO:0000313" key="2">
    <source>
        <dbReference type="Proteomes" id="UP000019478"/>
    </source>
</evidence>
<gene>
    <name evidence="1" type="ORF">A1O3_03863</name>
</gene>
<dbReference type="AlphaFoldDB" id="W9YXA0"/>
<dbReference type="Proteomes" id="UP000019478">
    <property type="component" value="Unassembled WGS sequence"/>
</dbReference>
<accession>W9YXA0</accession>
<dbReference type="EMBL" id="AMGY01000003">
    <property type="protein sequence ID" value="EXJ86909.1"/>
    <property type="molecule type" value="Genomic_DNA"/>
</dbReference>
<sequence>MFSFRFLGRKLCRYSQATIDVKFSQALDPSNHKIRSLDPKVVVIAPKEVYGIVKVVEGRSYREVSIPVIIDVRY</sequence>
<dbReference type="GeneID" id="19167988"/>
<name>W9YXA0_9EURO</name>
<protein>
    <submittedName>
        <fullName evidence="1">Uncharacterized protein</fullName>
    </submittedName>
</protein>
<dbReference type="HOGENOM" id="CLU_2687582_0_0_1"/>